<dbReference type="EMBL" id="JAAAJB010000094">
    <property type="protein sequence ID" value="KAG0266403.1"/>
    <property type="molecule type" value="Genomic_DNA"/>
</dbReference>
<evidence type="ECO:0000313" key="2">
    <source>
        <dbReference type="EMBL" id="KAG0266403.1"/>
    </source>
</evidence>
<gene>
    <name evidence="2" type="ORF">DFQ27_009779</name>
</gene>
<dbReference type="InterPro" id="IPR044245">
    <property type="entry name" value="Spartan"/>
</dbReference>
<keyword evidence="3" id="KW-1185">Reference proteome</keyword>
<dbReference type="GO" id="GO:0003697">
    <property type="term" value="F:single-stranded DNA binding"/>
    <property type="evidence" value="ECO:0007669"/>
    <property type="project" value="InterPro"/>
</dbReference>
<feature type="domain" description="SprT-like" evidence="1">
    <location>
        <begin position="42"/>
        <end position="102"/>
    </location>
</feature>
<dbReference type="GO" id="GO:0031593">
    <property type="term" value="F:polyubiquitin modification-dependent protein binding"/>
    <property type="evidence" value="ECO:0007669"/>
    <property type="project" value="TreeGrafter"/>
</dbReference>
<evidence type="ECO:0000313" key="3">
    <source>
        <dbReference type="Proteomes" id="UP000807716"/>
    </source>
</evidence>
<sequence>MDLDEELARRLQEEEYQDLQQEQAAAPDDIHVTDAPFKDLHGAGLCVYQPKAHFCSIRLSEPLLKFRPESDYIDTLLHEMIHAYLFITKAIQDHDGHGEDVKLIPKDSK</sequence>
<dbReference type="PANTHER" id="PTHR21220">
    <property type="entry name" value="DNA-DEPENDENT METALLOPROTEASE SPRTN"/>
    <property type="match status" value="1"/>
</dbReference>
<evidence type="ECO:0000259" key="1">
    <source>
        <dbReference type="Pfam" id="PF10263"/>
    </source>
</evidence>
<dbReference type="OrthoDB" id="5236983at2759"/>
<name>A0A9P6UAL4_9FUNG</name>
<dbReference type="Pfam" id="PF10263">
    <property type="entry name" value="SprT-like"/>
    <property type="match status" value="1"/>
</dbReference>
<proteinExistence type="predicted"/>
<accession>A0A9P6UAL4</accession>
<dbReference type="PANTHER" id="PTHR21220:SF0">
    <property type="entry name" value="DNA-DEPENDENT METALLOPROTEASE SPRTN"/>
    <property type="match status" value="1"/>
</dbReference>
<comment type="caution">
    <text evidence="2">The sequence shown here is derived from an EMBL/GenBank/DDBJ whole genome shotgun (WGS) entry which is preliminary data.</text>
</comment>
<protein>
    <recommendedName>
        <fullName evidence="1">SprT-like domain-containing protein</fullName>
    </recommendedName>
</protein>
<dbReference type="Proteomes" id="UP000807716">
    <property type="component" value="Unassembled WGS sequence"/>
</dbReference>
<dbReference type="GO" id="GO:0005634">
    <property type="term" value="C:nucleus"/>
    <property type="evidence" value="ECO:0007669"/>
    <property type="project" value="TreeGrafter"/>
</dbReference>
<dbReference type="GO" id="GO:0004222">
    <property type="term" value="F:metalloendopeptidase activity"/>
    <property type="evidence" value="ECO:0007669"/>
    <property type="project" value="InterPro"/>
</dbReference>
<organism evidence="2 3">
    <name type="scientific">Actinomortierella ambigua</name>
    <dbReference type="NCBI Taxonomy" id="1343610"/>
    <lineage>
        <taxon>Eukaryota</taxon>
        <taxon>Fungi</taxon>
        <taxon>Fungi incertae sedis</taxon>
        <taxon>Mucoromycota</taxon>
        <taxon>Mortierellomycotina</taxon>
        <taxon>Mortierellomycetes</taxon>
        <taxon>Mortierellales</taxon>
        <taxon>Mortierellaceae</taxon>
        <taxon>Actinomortierella</taxon>
    </lineage>
</organism>
<dbReference type="GO" id="GO:0006974">
    <property type="term" value="P:DNA damage response"/>
    <property type="evidence" value="ECO:0007669"/>
    <property type="project" value="InterPro"/>
</dbReference>
<dbReference type="AlphaFoldDB" id="A0A9P6UAL4"/>
<reference evidence="2" key="1">
    <citation type="journal article" date="2020" name="Fungal Divers.">
        <title>Resolving the Mortierellaceae phylogeny through synthesis of multi-gene phylogenetics and phylogenomics.</title>
        <authorList>
            <person name="Vandepol N."/>
            <person name="Liber J."/>
            <person name="Desiro A."/>
            <person name="Na H."/>
            <person name="Kennedy M."/>
            <person name="Barry K."/>
            <person name="Grigoriev I.V."/>
            <person name="Miller A.N."/>
            <person name="O'Donnell K."/>
            <person name="Stajich J.E."/>
            <person name="Bonito G."/>
        </authorList>
    </citation>
    <scope>NUCLEOTIDE SEQUENCE</scope>
    <source>
        <strain evidence="2">BC1065</strain>
    </source>
</reference>
<dbReference type="InterPro" id="IPR006640">
    <property type="entry name" value="SprT-like_domain"/>
</dbReference>